<keyword evidence="1" id="KW-0812">Transmembrane</keyword>
<evidence type="ECO:0000256" key="1">
    <source>
        <dbReference type="SAM" id="Phobius"/>
    </source>
</evidence>
<gene>
    <name evidence="2" type="ORF">Fadolivirus_1_904</name>
</gene>
<evidence type="ECO:0000313" key="3">
    <source>
        <dbReference type="Proteomes" id="UP001162001"/>
    </source>
</evidence>
<feature type="transmembrane region" description="Helical" evidence="1">
    <location>
        <begin position="81"/>
        <end position="99"/>
    </location>
</feature>
<reference evidence="2 3" key="1">
    <citation type="submission" date="2020-04" db="EMBL/GenBank/DDBJ databases">
        <title>Advantages and limits of metagenomic assembly and binning of a giant virus.</title>
        <authorList>
            <person name="Schulz F."/>
            <person name="Andreani J."/>
            <person name="Francis R."/>
            <person name="Boudjemaa H."/>
            <person name="Bou Khalil J.Y."/>
            <person name="Lee J."/>
            <person name="La Scola B."/>
            <person name="Woyke T."/>
        </authorList>
    </citation>
    <scope>NUCLEOTIDE SEQUENCE [LARGE SCALE GENOMIC DNA]</scope>
    <source>
        <strain evidence="2 3">FV1/VV64</strain>
    </source>
</reference>
<sequence length="166" mass="19197">MNKVGLDTTELMFSLAIALLYPFFFFKLVNRMTGYDEINDMCNHIKYDWRDLDQNSIQNKQYNACSDEKSKKLEKVEFHKHVMLLVIALIGIVLTSVIQTKSTKFGVGLGGVFTLLCALTIYWYRYNENTKLMVLGLSLLFVVFFSVRLYKIDNIADIFSVEFGTK</sequence>
<proteinExistence type="predicted"/>
<organism evidence="2 3">
    <name type="scientific">Fadolivirus FV1/VV64</name>
    <dbReference type="NCBI Taxonomy" id="3070911"/>
    <lineage>
        <taxon>Viruses</taxon>
        <taxon>Varidnaviria</taxon>
        <taxon>Bamfordvirae</taxon>
        <taxon>Nucleocytoviricota</taxon>
        <taxon>Megaviricetes</taxon>
        <taxon>Imitervirales</taxon>
        <taxon>Mimiviridae</taxon>
        <taxon>Klosneuvirinae</taxon>
        <taxon>Fadolivirus</taxon>
        <taxon>Fadolivirus algeromassiliense</taxon>
    </lineage>
</organism>
<feature type="transmembrane region" description="Helical" evidence="1">
    <location>
        <begin position="12"/>
        <end position="29"/>
    </location>
</feature>
<dbReference type="EMBL" id="MT418680">
    <property type="protein sequence ID" value="QKF94362.1"/>
    <property type="molecule type" value="Genomic_DNA"/>
</dbReference>
<dbReference type="Proteomes" id="UP001162001">
    <property type="component" value="Segment"/>
</dbReference>
<evidence type="ECO:0000313" key="2">
    <source>
        <dbReference type="EMBL" id="QKF94362.1"/>
    </source>
</evidence>
<protein>
    <submittedName>
        <fullName evidence="2">Uncharacterized protein</fullName>
    </submittedName>
</protein>
<keyword evidence="1" id="KW-0472">Membrane</keyword>
<name>A0A7D3R1A8_9VIRU</name>
<accession>A0A7D3R1A8</accession>
<feature type="transmembrane region" description="Helical" evidence="1">
    <location>
        <begin position="105"/>
        <end position="125"/>
    </location>
</feature>
<keyword evidence="3" id="KW-1185">Reference proteome</keyword>
<keyword evidence="1" id="KW-1133">Transmembrane helix</keyword>
<feature type="transmembrane region" description="Helical" evidence="1">
    <location>
        <begin position="132"/>
        <end position="150"/>
    </location>
</feature>